<dbReference type="Proteomes" id="UP000650424">
    <property type="component" value="Unassembled WGS sequence"/>
</dbReference>
<dbReference type="Pfam" id="PF13545">
    <property type="entry name" value="HTH_Crp_2"/>
    <property type="match status" value="1"/>
</dbReference>
<evidence type="ECO:0000259" key="1">
    <source>
        <dbReference type="Pfam" id="PF13545"/>
    </source>
</evidence>
<feature type="domain" description="HTH crp-type" evidence="1">
    <location>
        <begin position="105"/>
        <end position="171"/>
    </location>
</feature>
<comment type="caution">
    <text evidence="2">The sequence shown here is derived from an EMBL/GenBank/DDBJ whole genome shotgun (WGS) entry which is preliminary data.</text>
</comment>
<dbReference type="InterPro" id="IPR036390">
    <property type="entry name" value="WH_DNA-bd_sf"/>
</dbReference>
<proteinExistence type="predicted"/>
<name>A0ABR6ZWR3_9BURK</name>
<dbReference type="SUPFAM" id="SSF46785">
    <property type="entry name" value="Winged helix' DNA-binding domain"/>
    <property type="match status" value="1"/>
</dbReference>
<protein>
    <submittedName>
        <fullName evidence="2">Crp/Fnr family transcriptional regulator</fullName>
    </submittedName>
</protein>
<evidence type="ECO:0000313" key="3">
    <source>
        <dbReference type="Proteomes" id="UP000650424"/>
    </source>
</evidence>
<organism evidence="2 3">
    <name type="scientific">Undibacterium hunanense</name>
    <dbReference type="NCBI Taxonomy" id="2762292"/>
    <lineage>
        <taxon>Bacteria</taxon>
        <taxon>Pseudomonadati</taxon>
        <taxon>Pseudomonadota</taxon>
        <taxon>Betaproteobacteria</taxon>
        <taxon>Burkholderiales</taxon>
        <taxon>Oxalobacteraceae</taxon>
        <taxon>Undibacterium</taxon>
    </lineage>
</organism>
<evidence type="ECO:0000313" key="2">
    <source>
        <dbReference type="EMBL" id="MBC3919980.1"/>
    </source>
</evidence>
<sequence length="194" mass="21437">MDTVYFPNDCLLSLMAEVKEEQVLEIALLGREGMLGYSGLANHQHSGLRVIVQQSGSADCISAAEFGQVREHSKAVQEMCLSYGEMLYAEASQIAVCSHFHLLEARLARSLLTMRERLQSDHFFITHEYLALALGVRRVGVTKAASVLQKRELISYSRGKVSVLDAVGLQAVSCSCFQRIIGHATSKSFTQGRR</sequence>
<dbReference type="InterPro" id="IPR012318">
    <property type="entry name" value="HTH_CRP"/>
</dbReference>
<keyword evidence="3" id="KW-1185">Reference proteome</keyword>
<gene>
    <name evidence="2" type="ORF">H8L32_21095</name>
</gene>
<reference evidence="2 3" key="1">
    <citation type="submission" date="2020-08" db="EMBL/GenBank/DDBJ databases">
        <title>Novel species isolated from subtropical streams in China.</title>
        <authorList>
            <person name="Lu H."/>
        </authorList>
    </citation>
    <scope>NUCLEOTIDE SEQUENCE [LARGE SCALE GENOMIC DNA]</scope>
    <source>
        <strain evidence="2 3">CY18W</strain>
    </source>
</reference>
<dbReference type="Gene3D" id="2.60.120.10">
    <property type="entry name" value="Jelly Rolls"/>
    <property type="match status" value="1"/>
</dbReference>
<accession>A0ABR6ZWR3</accession>
<dbReference type="InterPro" id="IPR014710">
    <property type="entry name" value="RmlC-like_jellyroll"/>
</dbReference>
<dbReference type="EMBL" id="JACOGF010000012">
    <property type="protein sequence ID" value="MBC3919980.1"/>
    <property type="molecule type" value="Genomic_DNA"/>
</dbReference>